<dbReference type="InterPro" id="IPR001128">
    <property type="entry name" value="Cyt_P450"/>
</dbReference>
<feature type="binding site" description="axial binding residue" evidence="7">
    <location>
        <position position="389"/>
    </location>
    <ligand>
        <name>heme</name>
        <dbReference type="ChEBI" id="CHEBI:30413"/>
    </ligand>
    <ligandPart>
        <name>Fe</name>
        <dbReference type="ChEBI" id="CHEBI:18248"/>
    </ligandPart>
</feature>
<dbReference type="GO" id="GO:0004497">
    <property type="term" value="F:monooxygenase activity"/>
    <property type="evidence" value="ECO:0007669"/>
    <property type="project" value="InterPro"/>
</dbReference>
<keyword evidence="3 7" id="KW-0479">Metal-binding</keyword>
<dbReference type="AlphaFoldDB" id="A0A7M5V9E9"/>
<dbReference type="PANTHER" id="PTHR24286">
    <property type="entry name" value="CYTOCHROME P450 26"/>
    <property type="match status" value="1"/>
</dbReference>
<dbReference type="Pfam" id="PF00067">
    <property type="entry name" value="p450"/>
    <property type="match status" value="1"/>
</dbReference>
<evidence type="ECO:0000256" key="1">
    <source>
        <dbReference type="ARBA" id="ARBA00001971"/>
    </source>
</evidence>
<evidence type="ECO:0000256" key="6">
    <source>
        <dbReference type="ARBA" id="ARBA00039038"/>
    </source>
</evidence>
<reference evidence="8" key="1">
    <citation type="submission" date="2021-01" db="UniProtKB">
        <authorList>
            <consortium name="EnsemblMetazoa"/>
        </authorList>
    </citation>
    <scope>IDENTIFICATION</scope>
</reference>
<keyword evidence="4" id="KW-0560">Oxidoreductase</keyword>
<dbReference type="PANTHER" id="PTHR24286:SF228">
    <property type="entry name" value="C-22 STEROL DESATURASE ERG5"/>
    <property type="match status" value="1"/>
</dbReference>
<comment type="cofactor">
    <cofactor evidence="1 7">
        <name>heme</name>
        <dbReference type="ChEBI" id="CHEBI:30413"/>
    </cofactor>
</comment>
<evidence type="ECO:0000256" key="5">
    <source>
        <dbReference type="ARBA" id="ARBA00023004"/>
    </source>
</evidence>
<dbReference type="InterPro" id="IPR002403">
    <property type="entry name" value="Cyt_P450_E_grp-IV"/>
</dbReference>
<keyword evidence="5 7" id="KW-0408">Iron</keyword>
<dbReference type="Gene3D" id="1.10.630.10">
    <property type="entry name" value="Cytochrome P450"/>
    <property type="match status" value="1"/>
</dbReference>
<evidence type="ECO:0000256" key="4">
    <source>
        <dbReference type="ARBA" id="ARBA00023002"/>
    </source>
</evidence>
<dbReference type="EnsemblMetazoa" id="CLYHEMT012102.1">
    <property type="protein sequence ID" value="CLYHEMP012102.1"/>
    <property type="gene ID" value="CLYHEMG012102"/>
</dbReference>
<dbReference type="GO" id="GO:0020037">
    <property type="term" value="F:heme binding"/>
    <property type="evidence" value="ECO:0007669"/>
    <property type="project" value="InterPro"/>
</dbReference>
<dbReference type="GO" id="GO:0016125">
    <property type="term" value="P:sterol metabolic process"/>
    <property type="evidence" value="ECO:0007669"/>
    <property type="project" value="TreeGrafter"/>
</dbReference>
<dbReference type="GO" id="GO:0005506">
    <property type="term" value="F:iron ion binding"/>
    <property type="evidence" value="ECO:0007669"/>
    <property type="project" value="InterPro"/>
</dbReference>
<evidence type="ECO:0000256" key="7">
    <source>
        <dbReference type="PIRSR" id="PIRSR602403-1"/>
    </source>
</evidence>
<dbReference type="RefSeq" id="XP_066929389.1">
    <property type="nucleotide sequence ID" value="XM_067073288.1"/>
</dbReference>
<dbReference type="GO" id="GO:0034653">
    <property type="term" value="P:retinoic acid catabolic process"/>
    <property type="evidence" value="ECO:0007669"/>
    <property type="project" value="UniProtKB-ARBA"/>
</dbReference>
<accession>A0A7M5V9E9</accession>
<evidence type="ECO:0000313" key="9">
    <source>
        <dbReference type="Proteomes" id="UP000594262"/>
    </source>
</evidence>
<comment type="similarity">
    <text evidence="2">Belongs to the cytochrome P450 family.</text>
</comment>
<proteinExistence type="inferred from homology"/>
<keyword evidence="9" id="KW-1185">Reference proteome</keyword>
<dbReference type="InterPro" id="IPR036396">
    <property type="entry name" value="Cyt_P450_sf"/>
</dbReference>
<dbReference type="GeneID" id="136816948"/>
<dbReference type="GO" id="GO:0000249">
    <property type="term" value="F:C-22 sterol desaturase (NADPH) activity"/>
    <property type="evidence" value="ECO:0007669"/>
    <property type="project" value="UniProtKB-EC"/>
</dbReference>
<dbReference type="OrthoDB" id="2789670at2759"/>
<protein>
    <recommendedName>
        <fullName evidence="6">sterol 22-desaturase</fullName>
        <ecNumber evidence="6">1.14.19.41</ecNumber>
    </recommendedName>
</protein>
<dbReference type="PRINTS" id="PR00465">
    <property type="entry name" value="EP450IV"/>
</dbReference>
<sequence>MGDTEIKEIPRLGSWFKLPNLLKMKNEGRLFFQELFNEQDGNVIKVELMESTIMVRDSIAAKYLFDPEYITKGCILGFAGVSYNHCMTKGRYPSIFCNGADHDEKKENSLKVFHQRFGEIKVADMNKIVQGGFESFNDLKEGDDFEVAVDKMAFHFNAFLVLGKVIPDHANYRDWFERCIRPDLKQKLLWPFLYKHDERVTEEVFRQVSETPTIKNLEKIAPNMTDTKEGSTLDLMFNTYFNGSPLLGKYAISCLARYVDSLTDEERQSLKAEADHFLEQDPSQYDESFEGLELINSFVLEVLRLNPVHITGTYGKARKDFVMESKTGRYQIYKDDLITDCVMEMHRDPSVFEEPSKVKLTRDNQKVKENLVNFGGPWLQESTSTNRKCPGQNMMYMGLKLFVIHLTRSTFDVKSDLTYTGKNPKRGYGTDIPVVMKKFAYNK</sequence>
<evidence type="ECO:0000256" key="3">
    <source>
        <dbReference type="ARBA" id="ARBA00022723"/>
    </source>
</evidence>
<dbReference type="EC" id="1.14.19.41" evidence="6"/>
<dbReference type="Proteomes" id="UP000594262">
    <property type="component" value="Unplaced"/>
</dbReference>
<evidence type="ECO:0000256" key="2">
    <source>
        <dbReference type="ARBA" id="ARBA00010617"/>
    </source>
</evidence>
<organism evidence="8 9">
    <name type="scientific">Clytia hemisphaerica</name>
    <dbReference type="NCBI Taxonomy" id="252671"/>
    <lineage>
        <taxon>Eukaryota</taxon>
        <taxon>Metazoa</taxon>
        <taxon>Cnidaria</taxon>
        <taxon>Hydrozoa</taxon>
        <taxon>Hydroidolina</taxon>
        <taxon>Leptothecata</taxon>
        <taxon>Obeliida</taxon>
        <taxon>Clytiidae</taxon>
        <taxon>Clytia</taxon>
    </lineage>
</organism>
<evidence type="ECO:0000313" key="8">
    <source>
        <dbReference type="EnsemblMetazoa" id="CLYHEMP012102.1"/>
    </source>
</evidence>
<keyword evidence="7" id="KW-0349">Heme</keyword>
<name>A0A7M5V9E9_9CNID</name>
<dbReference type="SUPFAM" id="SSF48264">
    <property type="entry name" value="Cytochrome P450"/>
    <property type="match status" value="1"/>
</dbReference>